<dbReference type="AlphaFoldDB" id="A0A378Y8D9"/>
<name>A0A378Y8D9_9NOCA</name>
<dbReference type="EMBL" id="UGRY01000002">
    <property type="protein sequence ID" value="SUA73354.1"/>
    <property type="molecule type" value="Genomic_DNA"/>
</dbReference>
<dbReference type="Proteomes" id="UP000255467">
    <property type="component" value="Unassembled WGS sequence"/>
</dbReference>
<keyword evidence="3" id="KW-1185">Reference proteome</keyword>
<gene>
    <name evidence="2" type="ORF">NCTC1934_00793</name>
</gene>
<proteinExistence type="predicted"/>
<sequence>MNGRATIGDRVDRVEIGRVIGTRPVWIGSTRKGIRRPGRSVPPLGRVPTDPVDSRVA</sequence>
<feature type="region of interest" description="Disordered" evidence="1">
    <location>
        <begin position="30"/>
        <end position="57"/>
    </location>
</feature>
<evidence type="ECO:0000313" key="3">
    <source>
        <dbReference type="Proteomes" id="UP000255467"/>
    </source>
</evidence>
<protein>
    <submittedName>
        <fullName evidence="2">Uncharacterized protein</fullName>
    </submittedName>
</protein>
<evidence type="ECO:0000256" key="1">
    <source>
        <dbReference type="SAM" id="MobiDB-lite"/>
    </source>
</evidence>
<evidence type="ECO:0000313" key="2">
    <source>
        <dbReference type="EMBL" id="SUA73354.1"/>
    </source>
</evidence>
<accession>A0A378Y8D9</accession>
<reference evidence="2 3" key="1">
    <citation type="submission" date="2018-06" db="EMBL/GenBank/DDBJ databases">
        <authorList>
            <consortium name="Pathogen Informatics"/>
            <person name="Doyle S."/>
        </authorList>
    </citation>
    <scope>NUCLEOTIDE SEQUENCE [LARGE SCALE GENOMIC DNA]</scope>
    <source>
        <strain evidence="2 3">NCTC1934</strain>
    </source>
</reference>
<organism evidence="2 3">
    <name type="scientific">Nocardia otitidiscaviarum</name>
    <dbReference type="NCBI Taxonomy" id="1823"/>
    <lineage>
        <taxon>Bacteria</taxon>
        <taxon>Bacillati</taxon>
        <taxon>Actinomycetota</taxon>
        <taxon>Actinomycetes</taxon>
        <taxon>Mycobacteriales</taxon>
        <taxon>Nocardiaceae</taxon>
        <taxon>Nocardia</taxon>
    </lineage>
</organism>